<dbReference type="CDD" id="cd03224">
    <property type="entry name" value="ABC_TM1139_LivF_branched"/>
    <property type="match status" value="1"/>
</dbReference>
<dbReference type="InterPro" id="IPR027417">
    <property type="entry name" value="P-loop_NTPase"/>
</dbReference>
<dbReference type="PROSITE" id="PS00211">
    <property type="entry name" value="ABC_TRANSPORTER_1"/>
    <property type="match status" value="1"/>
</dbReference>
<dbReference type="GO" id="GO:0016887">
    <property type="term" value="F:ATP hydrolysis activity"/>
    <property type="evidence" value="ECO:0007669"/>
    <property type="project" value="InterPro"/>
</dbReference>
<dbReference type="RefSeq" id="WP_183595332.1">
    <property type="nucleotide sequence ID" value="NZ_JACHWR010000006.1"/>
</dbReference>
<dbReference type="SUPFAM" id="SSF52540">
    <property type="entry name" value="P-loop containing nucleoside triphosphate hydrolases"/>
    <property type="match status" value="1"/>
</dbReference>
<dbReference type="InterPro" id="IPR003439">
    <property type="entry name" value="ABC_transporter-like_ATP-bd"/>
</dbReference>
<dbReference type="PANTHER" id="PTHR43820:SF4">
    <property type="entry name" value="HIGH-AFFINITY BRANCHED-CHAIN AMINO ACID TRANSPORT ATP-BINDING PROTEIN LIVF"/>
    <property type="match status" value="1"/>
</dbReference>
<keyword evidence="3" id="KW-0547">Nucleotide-binding</keyword>
<comment type="caution">
    <text evidence="7">The sequence shown here is derived from an EMBL/GenBank/DDBJ whole genome shotgun (WGS) entry which is preliminary data.</text>
</comment>
<dbReference type="Proteomes" id="UP000589626">
    <property type="component" value="Unassembled WGS sequence"/>
</dbReference>
<keyword evidence="4 7" id="KW-0067">ATP-binding</keyword>
<evidence type="ECO:0000256" key="4">
    <source>
        <dbReference type="ARBA" id="ARBA00022840"/>
    </source>
</evidence>
<sequence length="240" mass="25431">MLRCHDVSVAYDGLKAIENVSIEVPAHQTVGIVGPNGAGKTSLLHGVCGIVPLAGGTVVFDEEDVTGRPTPDLVRRGISLVPAARELFPNLSVHKNLRLGAHTHLSSRQGRTQAAADLERVLEMFPILRERGNQAAGSLSGGQQQMVAIGRALMARPRLLVLDEPSLGLAPLVLGEIFDALHNLVASSDVSVLLVEQNAELTTAFVDYVYVLDSGRVVNGGPASEMTRDDIARAYMGAEA</sequence>
<dbReference type="GO" id="GO:0005524">
    <property type="term" value="F:ATP binding"/>
    <property type="evidence" value="ECO:0007669"/>
    <property type="project" value="UniProtKB-KW"/>
</dbReference>
<keyword evidence="8" id="KW-1185">Reference proteome</keyword>
<accession>A0A7W4W1Q3</accession>
<dbReference type="Gene3D" id="3.40.50.300">
    <property type="entry name" value="P-loop containing nucleotide triphosphate hydrolases"/>
    <property type="match status" value="1"/>
</dbReference>
<evidence type="ECO:0000313" key="7">
    <source>
        <dbReference type="EMBL" id="MBB3045329.1"/>
    </source>
</evidence>
<evidence type="ECO:0000256" key="1">
    <source>
        <dbReference type="ARBA" id="ARBA00005417"/>
    </source>
</evidence>
<dbReference type="InterPro" id="IPR017871">
    <property type="entry name" value="ABC_transporter-like_CS"/>
</dbReference>
<evidence type="ECO:0000256" key="2">
    <source>
        <dbReference type="ARBA" id="ARBA00022448"/>
    </source>
</evidence>
<dbReference type="GO" id="GO:0015658">
    <property type="term" value="F:branched-chain amino acid transmembrane transporter activity"/>
    <property type="evidence" value="ECO:0007669"/>
    <property type="project" value="TreeGrafter"/>
</dbReference>
<evidence type="ECO:0000313" key="8">
    <source>
        <dbReference type="Proteomes" id="UP000589626"/>
    </source>
</evidence>
<gene>
    <name evidence="7" type="ORF">FHU40_005186</name>
</gene>
<dbReference type="EMBL" id="JACHWR010000006">
    <property type="protein sequence ID" value="MBB3045329.1"/>
    <property type="molecule type" value="Genomic_DNA"/>
</dbReference>
<dbReference type="SMART" id="SM00382">
    <property type="entry name" value="AAA"/>
    <property type="match status" value="1"/>
</dbReference>
<feature type="domain" description="ABC transporter" evidence="6">
    <location>
        <begin position="2"/>
        <end position="239"/>
    </location>
</feature>
<dbReference type="GO" id="GO:0015807">
    <property type="term" value="P:L-amino acid transport"/>
    <property type="evidence" value="ECO:0007669"/>
    <property type="project" value="TreeGrafter"/>
</dbReference>
<dbReference type="AlphaFoldDB" id="A0A7W4W1Q3"/>
<comment type="similarity">
    <text evidence="1">Belongs to the ABC transporter superfamily.</text>
</comment>
<evidence type="ECO:0000259" key="6">
    <source>
        <dbReference type="PROSITE" id="PS50893"/>
    </source>
</evidence>
<keyword evidence="2" id="KW-0813">Transport</keyword>
<protein>
    <submittedName>
        <fullName evidence="7">Branched-chain amino acid transport system ATP-binding protein</fullName>
    </submittedName>
</protein>
<name>A0A7W4W1Q3_9ACTN</name>
<proteinExistence type="inferred from homology"/>
<dbReference type="Pfam" id="PF00005">
    <property type="entry name" value="ABC_tran"/>
    <property type="match status" value="1"/>
</dbReference>
<dbReference type="InterPro" id="IPR052156">
    <property type="entry name" value="BCAA_Transport_ATP-bd_LivF"/>
</dbReference>
<dbReference type="PROSITE" id="PS50893">
    <property type="entry name" value="ABC_TRANSPORTER_2"/>
    <property type="match status" value="1"/>
</dbReference>
<evidence type="ECO:0000256" key="3">
    <source>
        <dbReference type="ARBA" id="ARBA00022741"/>
    </source>
</evidence>
<keyword evidence="5" id="KW-0029">Amino-acid transport</keyword>
<organism evidence="7 8">
    <name type="scientific">Nocardioides soli</name>
    <dbReference type="NCBI Taxonomy" id="1036020"/>
    <lineage>
        <taxon>Bacteria</taxon>
        <taxon>Bacillati</taxon>
        <taxon>Actinomycetota</taxon>
        <taxon>Actinomycetes</taxon>
        <taxon>Propionibacteriales</taxon>
        <taxon>Nocardioidaceae</taxon>
        <taxon>Nocardioides</taxon>
    </lineage>
</organism>
<dbReference type="InterPro" id="IPR003593">
    <property type="entry name" value="AAA+_ATPase"/>
</dbReference>
<evidence type="ECO:0000256" key="5">
    <source>
        <dbReference type="ARBA" id="ARBA00022970"/>
    </source>
</evidence>
<reference evidence="7 8" key="1">
    <citation type="submission" date="2020-08" db="EMBL/GenBank/DDBJ databases">
        <title>Sequencing the genomes of 1000 actinobacteria strains.</title>
        <authorList>
            <person name="Klenk H.-P."/>
        </authorList>
    </citation>
    <scope>NUCLEOTIDE SEQUENCE [LARGE SCALE GENOMIC DNA]</scope>
    <source>
        <strain evidence="7 8">DSM 105498</strain>
    </source>
</reference>
<dbReference type="PANTHER" id="PTHR43820">
    <property type="entry name" value="HIGH-AFFINITY BRANCHED-CHAIN AMINO ACID TRANSPORT ATP-BINDING PROTEIN LIVF"/>
    <property type="match status" value="1"/>
</dbReference>